<dbReference type="GO" id="GO:0003677">
    <property type="term" value="F:DNA binding"/>
    <property type="evidence" value="ECO:0007669"/>
    <property type="project" value="InterPro"/>
</dbReference>
<evidence type="ECO:0000313" key="1">
    <source>
        <dbReference type="EMBL" id="AXF75615.1"/>
    </source>
</evidence>
<dbReference type="GO" id="GO:0000150">
    <property type="term" value="F:DNA strand exchange activity"/>
    <property type="evidence" value="ECO:0007669"/>
    <property type="project" value="InterPro"/>
</dbReference>
<dbReference type="EMBL" id="CP013970">
    <property type="protein sequence ID" value="AXF75615.1"/>
    <property type="molecule type" value="Genomic_DNA"/>
</dbReference>
<dbReference type="Gene3D" id="3.40.50.1390">
    <property type="entry name" value="Resolvase, N-terminal catalytic domain"/>
    <property type="match status" value="1"/>
</dbReference>
<protein>
    <recommendedName>
        <fullName evidence="3">Resolvase/invertase-type recombinase catalytic domain-containing protein</fullName>
    </recommendedName>
</protein>
<dbReference type="Proteomes" id="UP000264980">
    <property type="component" value="Chromosome"/>
</dbReference>
<proteinExistence type="predicted"/>
<name>A0A345CQ98_9GAMM</name>
<dbReference type="AlphaFoldDB" id="A0A345CQ98"/>
<accession>A0A345CQ98</accession>
<reference evidence="1 2" key="1">
    <citation type="submission" date="2016-01" db="EMBL/GenBank/DDBJ databases">
        <authorList>
            <person name="Oliw E.H."/>
        </authorList>
    </citation>
    <scope>NUCLEOTIDE SEQUENCE [LARGE SCALE GENOMIC DNA]</scope>
    <source>
        <strain evidence="1 2">MDcuke</strain>
    </source>
</reference>
<gene>
    <name evidence="1" type="ORF">AV903_05150</name>
</gene>
<sequence>MEKLDRLSRDYAMMENELLRRLLTLGLTVVTGQDREIQRPGSDRDIMSMIFSTLAFERAHEESLTKQKRVFCNVAALVERHNRCQSVNIKSAGSSPWWIDDTGSRYEETKPHLYTGQQRRR</sequence>
<dbReference type="InterPro" id="IPR036162">
    <property type="entry name" value="Resolvase-like_N_sf"/>
</dbReference>
<evidence type="ECO:0000313" key="2">
    <source>
        <dbReference type="Proteomes" id="UP000264980"/>
    </source>
</evidence>
<evidence type="ECO:0008006" key="3">
    <source>
        <dbReference type="Google" id="ProtNLM"/>
    </source>
</evidence>
<organism evidence="1 2">
    <name type="scientific">Erwinia tracheiphila</name>
    <dbReference type="NCBI Taxonomy" id="65700"/>
    <lineage>
        <taxon>Bacteria</taxon>
        <taxon>Pseudomonadati</taxon>
        <taxon>Pseudomonadota</taxon>
        <taxon>Gammaproteobacteria</taxon>
        <taxon>Enterobacterales</taxon>
        <taxon>Erwiniaceae</taxon>
        <taxon>Erwinia</taxon>
    </lineage>
</organism>